<dbReference type="Pfam" id="PF06831">
    <property type="entry name" value="H2TH"/>
    <property type="match status" value="1"/>
</dbReference>
<dbReference type="SMART" id="SM01232">
    <property type="entry name" value="H2TH"/>
    <property type="match status" value="1"/>
</dbReference>
<proteinExistence type="predicted"/>
<feature type="domain" description="Formamidopyrimidine-DNA glycosylase H2TH DNA-binding" evidence="1">
    <location>
        <begin position="23"/>
        <end position="92"/>
    </location>
</feature>
<reference evidence="2 3" key="1">
    <citation type="submission" date="2019-02" db="EMBL/GenBank/DDBJ databases">
        <title>Kribbella capetownensis sp. nov. and Kribbella speibonae sp. nov., isolated from soil.</title>
        <authorList>
            <person name="Curtis S.M."/>
            <person name="Norton I."/>
            <person name="Everest G.J."/>
            <person name="Meyers P.R."/>
        </authorList>
    </citation>
    <scope>NUCLEOTIDE SEQUENCE [LARGE SCALE GENOMIC DNA]</scope>
    <source>
        <strain evidence="2 3">YM53</strain>
    </source>
</reference>
<protein>
    <recommendedName>
        <fullName evidence="1">Formamidopyrimidine-DNA glycosylase H2TH DNA-binding domain-containing protein</fullName>
    </recommendedName>
</protein>
<dbReference type="EMBL" id="SJKD01000007">
    <property type="protein sequence ID" value="TCC45769.1"/>
    <property type="molecule type" value="Genomic_DNA"/>
</dbReference>
<evidence type="ECO:0000313" key="3">
    <source>
        <dbReference type="Proteomes" id="UP000293342"/>
    </source>
</evidence>
<dbReference type="GO" id="GO:0006284">
    <property type="term" value="P:base-excision repair"/>
    <property type="evidence" value="ECO:0007669"/>
    <property type="project" value="InterPro"/>
</dbReference>
<dbReference type="OrthoDB" id="9800855at2"/>
<evidence type="ECO:0000313" key="2">
    <source>
        <dbReference type="EMBL" id="TCC45769.1"/>
    </source>
</evidence>
<comment type="caution">
    <text evidence="2">The sequence shown here is derived from an EMBL/GenBank/DDBJ whole genome shotgun (WGS) entry which is preliminary data.</text>
</comment>
<accession>A0A4R0JH05</accession>
<dbReference type="GO" id="GO:0016799">
    <property type="term" value="F:hydrolase activity, hydrolyzing N-glycosyl compounds"/>
    <property type="evidence" value="ECO:0007669"/>
    <property type="project" value="InterPro"/>
</dbReference>
<dbReference type="GO" id="GO:0008270">
    <property type="term" value="F:zinc ion binding"/>
    <property type="evidence" value="ECO:0007669"/>
    <property type="project" value="InterPro"/>
</dbReference>
<dbReference type="GO" id="GO:0003684">
    <property type="term" value="F:damaged DNA binding"/>
    <property type="evidence" value="ECO:0007669"/>
    <property type="project" value="InterPro"/>
</dbReference>
<dbReference type="InterPro" id="IPR015886">
    <property type="entry name" value="H2TH_FPG"/>
</dbReference>
<dbReference type="SUPFAM" id="SSF46946">
    <property type="entry name" value="S13-like H2TH domain"/>
    <property type="match status" value="1"/>
</dbReference>
<dbReference type="Proteomes" id="UP000293342">
    <property type="component" value="Unassembled WGS sequence"/>
</dbReference>
<dbReference type="Gene3D" id="1.10.8.50">
    <property type="match status" value="1"/>
</dbReference>
<dbReference type="AlphaFoldDB" id="A0A4R0JH05"/>
<name>A0A4R0JH05_9ACTN</name>
<sequence>MRKLHGRGFARDENALQRELDQLGPDAADLSATELRSRLSGLRRQIKPALVDQSVIAGLGNLLADEILWRATFTGADHAPICTARTSPASTPGCAPSYGSPSSKAACHRARDSKARFSSAEPWLCSPSPIVTLISTGTGFKNRMRCASHPGLSVGSGVTEYGSASRNASTCCCSESKCVPDGAVTEQERLSAS</sequence>
<organism evidence="2 3">
    <name type="scientific">Kribbella capetownensis</name>
    <dbReference type="NCBI Taxonomy" id="1572659"/>
    <lineage>
        <taxon>Bacteria</taxon>
        <taxon>Bacillati</taxon>
        <taxon>Actinomycetota</taxon>
        <taxon>Actinomycetes</taxon>
        <taxon>Propionibacteriales</taxon>
        <taxon>Kribbellaceae</taxon>
        <taxon>Kribbella</taxon>
    </lineage>
</organism>
<dbReference type="InterPro" id="IPR010979">
    <property type="entry name" value="Ribosomal_uS13-like_H2TH"/>
</dbReference>
<keyword evidence="3" id="KW-1185">Reference proteome</keyword>
<evidence type="ECO:0000259" key="1">
    <source>
        <dbReference type="SMART" id="SM01232"/>
    </source>
</evidence>
<gene>
    <name evidence="2" type="ORF">E0H75_29050</name>
</gene>
<dbReference type="GO" id="GO:0003906">
    <property type="term" value="F:DNA-(apurinic or apyrimidinic site) endonuclease activity"/>
    <property type="evidence" value="ECO:0007669"/>
    <property type="project" value="InterPro"/>
</dbReference>